<dbReference type="PROSITE" id="PS51257">
    <property type="entry name" value="PROKAR_LIPOPROTEIN"/>
    <property type="match status" value="1"/>
</dbReference>
<dbReference type="InterPro" id="IPR011429">
    <property type="entry name" value="Cyt_c_Planctomycete-type"/>
</dbReference>
<dbReference type="Pfam" id="PF07587">
    <property type="entry name" value="PSD1"/>
    <property type="match status" value="1"/>
</dbReference>
<accession>A0A315Z8M6</accession>
<dbReference type="PROSITE" id="PS51007">
    <property type="entry name" value="CYTC"/>
    <property type="match status" value="1"/>
</dbReference>
<dbReference type="Proteomes" id="UP000245535">
    <property type="component" value="Unassembled WGS sequence"/>
</dbReference>
<sequence length="1076" mass="123466">MKLFSYYYYLLFSLLIISCQPQLPEDVALVYADLPDQLDFNKDVKPILSDKCYACHGPDNGKIEAGLQLHGEETAFAELPETPGKVAITPGNLKKSEVFHRIITDDPNLIMPVPSFKLTLSAEEKATLVKWIEDGANYEPHWAFVKPKKQDIPNVVNEGWVRNPIDHFILEKLENEELTPSAESSKSLLLRRLSLDLTGLPPTQKEIERFEKDESADAYEKQVDRLLNSSHYGEKMATDWMDLSRFADTHGYQVDRYRDMSPWRDWVIEAFNQNQPYDEFVTWQLAGDLLPNATKEQKLATAFNRLHPQNAEGGIVDEEFRVEYVADRTSVLGTAFLGMTVSCARCHDHKYDPISQKDFYELYSFFNNQNETGQVSWGTDDVPVPNLSLPTEEQEEIISFLNKVAKESEEKIDSEIQESESDFKQWVKSERYKYEKTLQNGLVASFSLDEHLRNSKGKEVGKTGRNFSKGEELPFVEGKFGKALRFNGDDWLDLKPVGTFGRTEAFSISVWVNIPDSLHEGVIFHKNKAVMLHCMKGYSLYLNDDKLELVMAHTYPDNAIVKHSLDTIPKNQWVQLGLTYDGSSKANGLKLFMNGEEIKTETIVDNLYKEIVFNSYEDIIYKKPIEPGLKIGARWRGVGLKGGLVDDIRVYNRCLSSFEVLQLGNQALYRNLVKKESSHLSVTELSTLREQYFNHNNANVLAERKSWHQTQKKLSDEMQKVKDVMVMKEMDEARQAYVLERGVYDNYGEKVFPEVPERIFPYSEKYPKNRLGLAQWLFDPNHPLTARVAVNRYWQNLFGTGIVKTSEDFGNQGELPSHKELLDWLSHYFIENEWDVKALHKLMVMSATYRQNSFCSEELREIDPENRLLARGPAERLTSEMLRDNILFASQLLNDSIGGESVHPYQPKGLWKMNSNAYEQDHGSDLYRRSLYSIWKRTVPLPTQATFDQPERSECTVRRQKTNTPLQALVLMNDPAFVEASRKIGELISQSDTLEEGIQKAFMSLTGRKAEAQEIELLLAFQNSEKQKFTDNLTRSEGWFSLGEYQTQNELDSATLAANTMVAHLIMNSDATITKR</sequence>
<dbReference type="EMBL" id="QGDO01000003">
    <property type="protein sequence ID" value="PWJ41851.1"/>
    <property type="molecule type" value="Genomic_DNA"/>
</dbReference>
<dbReference type="Pfam" id="PF13385">
    <property type="entry name" value="Laminin_G_3"/>
    <property type="match status" value="1"/>
</dbReference>
<gene>
    <name evidence="6" type="ORF">BC781_103101</name>
</gene>
<organism evidence="6 7">
    <name type="scientific">Sediminitomix flava</name>
    <dbReference type="NCBI Taxonomy" id="379075"/>
    <lineage>
        <taxon>Bacteria</taxon>
        <taxon>Pseudomonadati</taxon>
        <taxon>Bacteroidota</taxon>
        <taxon>Cytophagia</taxon>
        <taxon>Cytophagales</taxon>
        <taxon>Flammeovirgaceae</taxon>
        <taxon>Sediminitomix</taxon>
    </lineage>
</organism>
<dbReference type="InterPro" id="IPR011444">
    <property type="entry name" value="DUF1549"/>
</dbReference>
<keyword evidence="3 4" id="KW-0408">Iron</keyword>
<evidence type="ECO:0000256" key="2">
    <source>
        <dbReference type="ARBA" id="ARBA00022723"/>
    </source>
</evidence>
<reference evidence="6 7" key="1">
    <citation type="submission" date="2018-03" db="EMBL/GenBank/DDBJ databases">
        <title>Genomic Encyclopedia of Archaeal and Bacterial Type Strains, Phase II (KMG-II): from individual species to whole genera.</title>
        <authorList>
            <person name="Goeker M."/>
        </authorList>
    </citation>
    <scope>NUCLEOTIDE SEQUENCE [LARGE SCALE GENOMIC DNA]</scope>
    <source>
        <strain evidence="6 7">DSM 28229</strain>
    </source>
</reference>
<keyword evidence="1 4" id="KW-0349">Heme</keyword>
<evidence type="ECO:0000256" key="4">
    <source>
        <dbReference type="PROSITE-ProRule" id="PRU00433"/>
    </source>
</evidence>
<dbReference type="GO" id="GO:0004553">
    <property type="term" value="F:hydrolase activity, hydrolyzing O-glycosyl compounds"/>
    <property type="evidence" value="ECO:0007669"/>
    <property type="project" value="UniProtKB-ARBA"/>
</dbReference>
<evidence type="ECO:0000259" key="5">
    <source>
        <dbReference type="PROSITE" id="PS51007"/>
    </source>
</evidence>
<dbReference type="PANTHER" id="PTHR35889:SF3">
    <property type="entry name" value="F-BOX DOMAIN-CONTAINING PROTEIN"/>
    <property type="match status" value="1"/>
</dbReference>
<comment type="caution">
    <text evidence="6">The sequence shown here is derived from an EMBL/GenBank/DDBJ whole genome shotgun (WGS) entry which is preliminary data.</text>
</comment>
<feature type="domain" description="Cytochrome c" evidence="5">
    <location>
        <begin position="39"/>
        <end position="136"/>
    </location>
</feature>
<dbReference type="RefSeq" id="WP_109618243.1">
    <property type="nucleotide sequence ID" value="NZ_QGDO01000003.1"/>
</dbReference>
<evidence type="ECO:0000256" key="3">
    <source>
        <dbReference type="ARBA" id="ARBA00023004"/>
    </source>
</evidence>
<dbReference type="InterPro" id="IPR036909">
    <property type="entry name" value="Cyt_c-like_dom_sf"/>
</dbReference>
<dbReference type="GO" id="GO:0046872">
    <property type="term" value="F:metal ion binding"/>
    <property type="evidence" value="ECO:0007669"/>
    <property type="project" value="UniProtKB-KW"/>
</dbReference>
<dbReference type="SUPFAM" id="SSF46626">
    <property type="entry name" value="Cytochrome c"/>
    <property type="match status" value="1"/>
</dbReference>
<keyword evidence="7" id="KW-1185">Reference proteome</keyword>
<dbReference type="InterPro" id="IPR013320">
    <property type="entry name" value="ConA-like_dom_sf"/>
</dbReference>
<dbReference type="GO" id="GO:0020037">
    <property type="term" value="F:heme binding"/>
    <property type="evidence" value="ECO:0007669"/>
    <property type="project" value="InterPro"/>
</dbReference>
<dbReference type="InterPro" id="IPR022655">
    <property type="entry name" value="DUF1553"/>
</dbReference>
<evidence type="ECO:0000313" key="7">
    <source>
        <dbReference type="Proteomes" id="UP000245535"/>
    </source>
</evidence>
<dbReference type="Pfam" id="PF07583">
    <property type="entry name" value="PSCyt2"/>
    <property type="match status" value="1"/>
</dbReference>
<dbReference type="AlphaFoldDB" id="A0A315Z8M6"/>
<dbReference type="OrthoDB" id="1450284at2"/>
<proteinExistence type="predicted"/>
<dbReference type="InterPro" id="IPR009056">
    <property type="entry name" value="Cyt_c-like_dom"/>
</dbReference>
<evidence type="ECO:0000256" key="1">
    <source>
        <dbReference type="ARBA" id="ARBA00022617"/>
    </source>
</evidence>
<dbReference type="Gene3D" id="2.60.120.200">
    <property type="match status" value="1"/>
</dbReference>
<evidence type="ECO:0000313" key="6">
    <source>
        <dbReference type="EMBL" id="PWJ41851.1"/>
    </source>
</evidence>
<dbReference type="PANTHER" id="PTHR35889">
    <property type="entry name" value="CYCLOINULO-OLIGOSACCHARIDE FRUCTANOTRANSFERASE-RELATED"/>
    <property type="match status" value="1"/>
</dbReference>
<dbReference type="GO" id="GO:0005975">
    <property type="term" value="P:carbohydrate metabolic process"/>
    <property type="evidence" value="ECO:0007669"/>
    <property type="project" value="UniProtKB-ARBA"/>
</dbReference>
<protein>
    <submittedName>
        <fullName evidence="6">Cytochrome c</fullName>
    </submittedName>
</protein>
<dbReference type="SUPFAM" id="SSF49899">
    <property type="entry name" value="Concanavalin A-like lectins/glucanases"/>
    <property type="match status" value="1"/>
</dbReference>
<keyword evidence="2 4" id="KW-0479">Metal-binding</keyword>
<name>A0A315Z8M6_SEDFL</name>
<dbReference type="GO" id="GO:0009055">
    <property type="term" value="F:electron transfer activity"/>
    <property type="evidence" value="ECO:0007669"/>
    <property type="project" value="InterPro"/>
</dbReference>
<dbReference type="Pfam" id="PF07635">
    <property type="entry name" value="PSCyt1"/>
    <property type="match status" value="1"/>
</dbReference>